<keyword evidence="4" id="KW-1185">Reference proteome</keyword>
<dbReference type="Proteomes" id="UP000502331">
    <property type="component" value="Chromosome"/>
</dbReference>
<reference evidence="3 4" key="1">
    <citation type="submission" date="2018-09" db="EMBL/GenBank/DDBJ databases">
        <title>Glutamicibacter mishrai S5-52T (LMG 29155T = KCTC 39846T).</title>
        <authorList>
            <person name="Das S.K."/>
        </authorList>
    </citation>
    <scope>NUCLEOTIDE SEQUENCE [LARGE SCALE GENOMIC DNA]</scope>
    <source>
        <strain evidence="3 4">S5-52</strain>
    </source>
</reference>
<evidence type="ECO:0000256" key="1">
    <source>
        <dbReference type="SAM" id="Coils"/>
    </source>
</evidence>
<keyword evidence="1" id="KW-0175">Coiled coil</keyword>
<evidence type="ECO:0000313" key="4">
    <source>
        <dbReference type="Proteomes" id="UP000502331"/>
    </source>
</evidence>
<dbReference type="EMBL" id="CP032549">
    <property type="protein sequence ID" value="QIV86793.1"/>
    <property type="molecule type" value="Genomic_DNA"/>
</dbReference>
<feature type="region of interest" description="Disordered" evidence="2">
    <location>
        <begin position="1"/>
        <end position="20"/>
    </location>
</feature>
<feature type="coiled-coil region" evidence="1">
    <location>
        <begin position="70"/>
        <end position="97"/>
    </location>
</feature>
<feature type="compositionally biased region" description="Polar residues" evidence="2">
    <location>
        <begin position="1"/>
        <end position="13"/>
    </location>
</feature>
<protein>
    <submittedName>
        <fullName evidence="3">Uncharacterized protein</fullName>
    </submittedName>
</protein>
<accession>A0A6H0SH06</accession>
<organism evidence="3 4">
    <name type="scientific">Glutamicibacter mishrai</name>
    <dbReference type="NCBI Taxonomy" id="1775880"/>
    <lineage>
        <taxon>Bacteria</taxon>
        <taxon>Bacillati</taxon>
        <taxon>Actinomycetota</taxon>
        <taxon>Actinomycetes</taxon>
        <taxon>Micrococcales</taxon>
        <taxon>Micrococcaceae</taxon>
        <taxon>Glutamicibacter</taxon>
    </lineage>
</organism>
<dbReference type="AlphaFoldDB" id="A0A6H0SH06"/>
<proteinExistence type="predicted"/>
<gene>
    <name evidence="3" type="ORF">D3791_06355</name>
</gene>
<evidence type="ECO:0000313" key="3">
    <source>
        <dbReference type="EMBL" id="QIV86793.1"/>
    </source>
</evidence>
<name>A0A6H0SH06_9MICC</name>
<evidence type="ECO:0000256" key="2">
    <source>
        <dbReference type="SAM" id="MobiDB-lite"/>
    </source>
</evidence>
<sequence>MQQVKGQVMSDQTHASDDYEARLEAAHSNPLMAAGRWVVALASATLGDGEFEANEPQVVVHSRVDDSVMLRITTASLEEAERLIVQIREDLENLSTEEFRAEWEPAADRER</sequence>